<evidence type="ECO:0000259" key="1">
    <source>
        <dbReference type="Pfam" id="PF06904"/>
    </source>
</evidence>
<name>A0A258CR03_CAUVI</name>
<feature type="domain" description="Extensin-like C-terminal" evidence="1">
    <location>
        <begin position="67"/>
        <end position="228"/>
    </location>
</feature>
<dbReference type="InterPro" id="IPR009683">
    <property type="entry name" value="Extensin-like_C"/>
</dbReference>
<organism evidence="2 3">
    <name type="scientific">Caulobacter vibrioides</name>
    <name type="common">Caulobacter crescentus</name>
    <dbReference type="NCBI Taxonomy" id="155892"/>
    <lineage>
        <taxon>Bacteria</taxon>
        <taxon>Pseudomonadati</taxon>
        <taxon>Pseudomonadota</taxon>
        <taxon>Alphaproteobacteria</taxon>
        <taxon>Caulobacterales</taxon>
        <taxon>Caulobacteraceae</taxon>
        <taxon>Caulobacter</taxon>
    </lineage>
</organism>
<accession>A0A258CR03</accession>
<reference evidence="2 3" key="1">
    <citation type="submission" date="2017-03" db="EMBL/GenBank/DDBJ databases">
        <title>Lifting the veil on microbial sulfur biogeochemistry in mining wastewaters.</title>
        <authorList>
            <person name="Kantor R.S."/>
            <person name="Colenbrander Nelson T."/>
            <person name="Marshall S."/>
            <person name="Bennett D."/>
            <person name="Apte S."/>
            <person name="Camacho D."/>
            <person name="Thomas B.C."/>
            <person name="Warren L.A."/>
            <person name="Banfield J.F."/>
        </authorList>
    </citation>
    <scope>NUCLEOTIDE SEQUENCE [LARGE SCALE GENOMIC DNA]</scope>
    <source>
        <strain evidence="2">32-67-7</strain>
    </source>
</reference>
<dbReference type="Pfam" id="PF06904">
    <property type="entry name" value="Extensin-like_C"/>
    <property type="match status" value="1"/>
</dbReference>
<dbReference type="EMBL" id="NCDQ01000577">
    <property type="protein sequence ID" value="OYW97907.1"/>
    <property type="molecule type" value="Genomic_DNA"/>
</dbReference>
<sequence>MPFRAVIGAAVRLEVVAHHLPGRGLAGHRERAGHHRRPPVAKRRRVFQQPLGEVGQGPQEQAGDLSARGEGQCVVEDGVQIAPRARLLPLSPASVRPSCPVAAGLIAWQTQVVQPAALGILGVWVQRIEHLGSYSCRRLYGRADAGWSEHATADAIDISGFVLSDGTRISVLKDWDDEGDKGAFLRAVRDGGCRVFSTVLSPDYNAAHADHLHMDQAARGATGWRSCR</sequence>
<proteinExistence type="predicted"/>
<evidence type="ECO:0000313" key="3">
    <source>
        <dbReference type="Proteomes" id="UP000215616"/>
    </source>
</evidence>
<gene>
    <name evidence="2" type="ORF">B7Z12_20785</name>
</gene>
<comment type="caution">
    <text evidence="2">The sequence shown here is derived from an EMBL/GenBank/DDBJ whole genome shotgun (WGS) entry which is preliminary data.</text>
</comment>
<protein>
    <recommendedName>
        <fullName evidence="1">Extensin-like C-terminal domain-containing protein</fullName>
    </recommendedName>
</protein>
<dbReference type="AlphaFoldDB" id="A0A258CR03"/>
<evidence type="ECO:0000313" key="2">
    <source>
        <dbReference type="EMBL" id="OYW97907.1"/>
    </source>
</evidence>
<dbReference type="Proteomes" id="UP000215616">
    <property type="component" value="Unassembled WGS sequence"/>
</dbReference>